<organism evidence="2 3">
    <name type="scientific">Kingdonia uniflora</name>
    <dbReference type="NCBI Taxonomy" id="39325"/>
    <lineage>
        <taxon>Eukaryota</taxon>
        <taxon>Viridiplantae</taxon>
        <taxon>Streptophyta</taxon>
        <taxon>Embryophyta</taxon>
        <taxon>Tracheophyta</taxon>
        <taxon>Spermatophyta</taxon>
        <taxon>Magnoliopsida</taxon>
        <taxon>Ranunculales</taxon>
        <taxon>Circaeasteraceae</taxon>
        <taxon>Kingdonia</taxon>
    </lineage>
</organism>
<evidence type="ECO:0000313" key="3">
    <source>
        <dbReference type="Proteomes" id="UP000541444"/>
    </source>
</evidence>
<keyword evidence="3" id="KW-1185">Reference proteome</keyword>
<dbReference type="AlphaFoldDB" id="A0A7J7P7T6"/>
<evidence type="ECO:0000313" key="2">
    <source>
        <dbReference type="EMBL" id="KAF6175499.1"/>
    </source>
</evidence>
<proteinExistence type="predicted"/>
<dbReference type="InterPro" id="IPR011989">
    <property type="entry name" value="ARM-like"/>
</dbReference>
<dbReference type="InterPro" id="IPR016024">
    <property type="entry name" value="ARM-type_fold"/>
</dbReference>
<evidence type="ECO:0000256" key="1">
    <source>
        <dbReference type="ARBA" id="ARBA00022786"/>
    </source>
</evidence>
<name>A0A7J7P7T6_9MAGN</name>
<dbReference type="PANTHER" id="PTHR23315">
    <property type="entry name" value="U BOX DOMAIN-CONTAINING"/>
    <property type="match status" value="1"/>
</dbReference>
<dbReference type="EMBL" id="JACGCM010000182">
    <property type="protein sequence ID" value="KAF6175499.1"/>
    <property type="molecule type" value="Genomic_DNA"/>
</dbReference>
<gene>
    <name evidence="2" type="ORF">GIB67_021989</name>
</gene>
<accession>A0A7J7P7T6</accession>
<sequence>MMLILVAHRHPVQKQAAKKMHKLALAFPQFHAHFIEDELAIWNLLSPLELLDEDADVELQEYIIETVFGILTHNENIKGFANNPDVISWVIKALDTGNEKTKVTAANIFFILSTYNDKKLVVGDCGGLKSLLHIIESEEDYSSMKYAIKAIFNVYDQMEQTKGN</sequence>
<reference evidence="2 3" key="1">
    <citation type="journal article" date="2020" name="IScience">
        <title>Genome Sequencing of the Endangered Kingdonia uniflora (Circaeasteraceae, Ranunculales) Reveals Potential Mechanisms of Evolutionary Specialization.</title>
        <authorList>
            <person name="Sun Y."/>
            <person name="Deng T."/>
            <person name="Zhang A."/>
            <person name="Moore M.J."/>
            <person name="Landis J.B."/>
            <person name="Lin N."/>
            <person name="Zhang H."/>
            <person name="Zhang X."/>
            <person name="Huang J."/>
            <person name="Zhang X."/>
            <person name="Sun H."/>
            <person name="Wang H."/>
        </authorList>
    </citation>
    <scope>NUCLEOTIDE SEQUENCE [LARGE SCALE GENOMIC DNA]</scope>
    <source>
        <strain evidence="2">TB1705</strain>
        <tissue evidence="2">Leaf</tissue>
    </source>
</reference>
<protein>
    <submittedName>
        <fullName evidence="2">Uncharacterized protein</fullName>
    </submittedName>
</protein>
<dbReference type="PANTHER" id="PTHR23315:SF265">
    <property type="entry name" value="U-BOX DOMAIN-CONTAINING PROTEIN 46-RELATED"/>
    <property type="match status" value="1"/>
</dbReference>
<dbReference type="Proteomes" id="UP000541444">
    <property type="component" value="Unassembled WGS sequence"/>
</dbReference>
<dbReference type="SUPFAM" id="SSF48371">
    <property type="entry name" value="ARM repeat"/>
    <property type="match status" value="1"/>
</dbReference>
<keyword evidence="1" id="KW-0833">Ubl conjugation pathway</keyword>
<comment type="caution">
    <text evidence="2">The sequence shown here is derived from an EMBL/GenBank/DDBJ whole genome shotgun (WGS) entry which is preliminary data.</text>
</comment>
<dbReference type="Gene3D" id="1.25.10.10">
    <property type="entry name" value="Leucine-rich Repeat Variant"/>
    <property type="match status" value="1"/>
</dbReference>